<evidence type="ECO:0000256" key="4">
    <source>
        <dbReference type="ARBA" id="ARBA00023242"/>
    </source>
</evidence>
<dbReference type="InterPro" id="IPR029240">
    <property type="entry name" value="MMS19_N"/>
</dbReference>
<evidence type="ECO:0000256" key="3">
    <source>
        <dbReference type="ARBA" id="ARBA00022737"/>
    </source>
</evidence>
<keyword evidence="3" id="KW-0677">Repeat</keyword>
<comment type="similarity">
    <text evidence="2 5">Belongs to the MET18/MMS19 family.</text>
</comment>
<dbReference type="SUPFAM" id="SSF48371">
    <property type="entry name" value="ARM repeat"/>
    <property type="match status" value="1"/>
</dbReference>
<feature type="domain" description="MMS19 C-terminal" evidence="6">
    <location>
        <begin position="555"/>
        <end position="1007"/>
    </location>
</feature>
<dbReference type="GO" id="GO:0051604">
    <property type="term" value="P:protein maturation"/>
    <property type="evidence" value="ECO:0007669"/>
    <property type="project" value="UniProtKB-UniRule"/>
</dbReference>
<gene>
    <name evidence="8" type="ORF">SCLCIDRAFT_1220659</name>
</gene>
<keyword evidence="9" id="KW-1185">Reference proteome</keyword>
<evidence type="ECO:0000313" key="9">
    <source>
        <dbReference type="Proteomes" id="UP000053989"/>
    </source>
</evidence>
<keyword evidence="4 5" id="KW-0539">Nucleus</keyword>
<dbReference type="HOGENOM" id="CLU_005943_1_0_1"/>
<dbReference type="STRING" id="1036808.A0A0C2Z2C5"/>
<dbReference type="InParanoid" id="A0A0C2Z2C5"/>
<name>A0A0C2Z2C5_9AGAM</name>
<evidence type="ECO:0000259" key="7">
    <source>
        <dbReference type="Pfam" id="PF14500"/>
    </source>
</evidence>
<comment type="subcellular location">
    <subcellularLocation>
        <location evidence="1 5">Nucleus</location>
    </subcellularLocation>
</comment>
<evidence type="ECO:0000256" key="5">
    <source>
        <dbReference type="RuleBase" id="RU367072"/>
    </source>
</evidence>
<proteinExistence type="inferred from homology"/>
<dbReference type="AlphaFoldDB" id="A0A0C2Z2C5"/>
<evidence type="ECO:0000256" key="1">
    <source>
        <dbReference type="ARBA" id="ARBA00004123"/>
    </source>
</evidence>
<evidence type="ECO:0000256" key="2">
    <source>
        <dbReference type="ARBA" id="ARBA00009340"/>
    </source>
</evidence>
<dbReference type="FunCoup" id="A0A0C2Z2C5">
    <property type="interactions" value="521"/>
</dbReference>
<dbReference type="Pfam" id="PF14500">
    <property type="entry name" value="MMS19_N"/>
    <property type="match status" value="1"/>
</dbReference>
<accession>A0A0C2Z2C5</accession>
<reference evidence="9" key="2">
    <citation type="submission" date="2015-01" db="EMBL/GenBank/DDBJ databases">
        <title>Evolutionary Origins and Diversification of the Mycorrhizal Mutualists.</title>
        <authorList>
            <consortium name="DOE Joint Genome Institute"/>
            <consortium name="Mycorrhizal Genomics Consortium"/>
            <person name="Kohler A."/>
            <person name="Kuo A."/>
            <person name="Nagy L.G."/>
            <person name="Floudas D."/>
            <person name="Copeland A."/>
            <person name="Barry K.W."/>
            <person name="Cichocki N."/>
            <person name="Veneault-Fourrey C."/>
            <person name="LaButti K."/>
            <person name="Lindquist E.A."/>
            <person name="Lipzen A."/>
            <person name="Lundell T."/>
            <person name="Morin E."/>
            <person name="Murat C."/>
            <person name="Riley R."/>
            <person name="Ohm R."/>
            <person name="Sun H."/>
            <person name="Tunlid A."/>
            <person name="Henrissat B."/>
            <person name="Grigoriev I.V."/>
            <person name="Hibbett D.S."/>
            <person name="Martin F."/>
        </authorList>
    </citation>
    <scope>NUCLEOTIDE SEQUENCE [LARGE SCALE GENOMIC DNA]</scope>
    <source>
        <strain evidence="9">Foug A</strain>
    </source>
</reference>
<sequence>METIERHIRSWIATEKDAEVDNVVSGLSSGQGTLLDVVKALGEYLTADDDSLRTKGVQFLSLVIERCPKDKLNRQAVHVLATFYCSKLEDTETITPALKGLSHLVKSPSLASSDVPDVINALFTHVKMRALIQSTRFFVFNIIETLITSHLVDLEAMGDRFVAGYASLASGEKDPRNLMVAFAIARVVLVEFDISKHVDDYFDITFCYFPITFRPPPNDPYGISADNLKDSLQLCLSATPAFGLLGIPLFLEKLTAGSPITKRDSLRAMSACLPVYGPLAAREFGAKIWSALKLEIFQPVDPLTEQTALDTLQAFVRVLQSSPTSTEEAQLDDMDELVRTVCNDCLEAISEPEKAQAKAGMKILCSFIDISPNVSSYAVTQAAEKLVKIFHDPGEALNRAPVISLLTDLLNALVPSASTTPFDKSETAESGVAASSHLLLAPTKDSILGLLTVGLKAPSTRLPAVHGLSALIRIPSVLTNDEIGYVVLEVGEFVCKEPDEVEDVTTDVLSLLSSIAIFSPQHLATQILPPLFLALPDQAPPREEHHQRTVYWRSLTVLSTLCAHPDLFETFVIRLTTKLNLLCSPLPMSPPQNVLDVDEMEPTAAYAHAILTALANTLSTKISKPRPDSDVPKYINTLLPHLFRLCLEAAVETDQQVFADVRLLRVVARIVRLVLEASSAELQSKFLGALADAYLNGQVRSVTGGEFASTETFRPMDAGASARQRNTILLYAAAHVPTRKDVSIDVPELSTHLKDLVSWCSADGSTAAQREAVSQLLSSVVNKHADDVTDFLAYQNEDYWSDILNNRSVPASDRRHALDIWVSITRALLVRSHPSAIPLVDKLFILLDDDNIDWDAAHALGKLATGDDVLTKRNGAVLKILYAQKYFNSVLPRILEAAGNVTGSRREIAYLVALASVINVVPKALYLSQMPSLIPLLIRGLDLQDSEIRLDIINTLSNTIDAATDGKTPLSTYASTLVLMMLKNSAVSEMPDPRVRVAALKYLSLLPDVIRYDVLHPHKAHVLKELSKVLDDPKRVVRREAVDTRTKWYKYSG</sequence>
<dbReference type="Pfam" id="PF12460">
    <property type="entry name" value="MMS19_C"/>
    <property type="match status" value="1"/>
</dbReference>
<dbReference type="GO" id="GO:0016226">
    <property type="term" value="P:iron-sulfur cluster assembly"/>
    <property type="evidence" value="ECO:0007669"/>
    <property type="project" value="UniProtKB-UniRule"/>
</dbReference>
<dbReference type="EMBL" id="KN822124">
    <property type="protein sequence ID" value="KIM56003.1"/>
    <property type="molecule type" value="Genomic_DNA"/>
</dbReference>
<dbReference type="Proteomes" id="UP000053989">
    <property type="component" value="Unassembled WGS sequence"/>
</dbReference>
<dbReference type="OrthoDB" id="342900at2759"/>
<dbReference type="Gene3D" id="1.25.10.10">
    <property type="entry name" value="Leucine-rich Repeat Variant"/>
    <property type="match status" value="2"/>
</dbReference>
<dbReference type="InterPro" id="IPR016024">
    <property type="entry name" value="ARM-type_fold"/>
</dbReference>
<dbReference type="InterPro" id="IPR024687">
    <property type="entry name" value="MMS19_C"/>
</dbReference>
<keyword evidence="5" id="KW-0234">DNA repair</keyword>
<dbReference type="InterPro" id="IPR039920">
    <property type="entry name" value="MMS19"/>
</dbReference>
<dbReference type="GO" id="GO:0097361">
    <property type="term" value="C:cytosolic [4Fe-4S] assembly targeting complex"/>
    <property type="evidence" value="ECO:0007669"/>
    <property type="project" value="UniProtKB-UniRule"/>
</dbReference>
<dbReference type="PANTHER" id="PTHR12891:SF0">
    <property type="entry name" value="MMS19 NUCLEOTIDE EXCISION REPAIR PROTEIN HOMOLOG"/>
    <property type="match status" value="1"/>
</dbReference>
<dbReference type="GO" id="GO:0005634">
    <property type="term" value="C:nucleus"/>
    <property type="evidence" value="ECO:0007669"/>
    <property type="project" value="UniProtKB-SubCell"/>
</dbReference>
<dbReference type="GO" id="GO:0006281">
    <property type="term" value="P:DNA repair"/>
    <property type="evidence" value="ECO:0007669"/>
    <property type="project" value="UniProtKB-UniRule"/>
</dbReference>
<dbReference type="PANTHER" id="PTHR12891">
    <property type="entry name" value="DNA REPAIR/TRANSCRIPTION PROTEIN MET18/MMS19"/>
    <property type="match status" value="1"/>
</dbReference>
<reference evidence="8 9" key="1">
    <citation type="submission" date="2014-04" db="EMBL/GenBank/DDBJ databases">
        <authorList>
            <consortium name="DOE Joint Genome Institute"/>
            <person name="Kuo A."/>
            <person name="Kohler A."/>
            <person name="Nagy L.G."/>
            <person name="Floudas D."/>
            <person name="Copeland A."/>
            <person name="Barry K.W."/>
            <person name="Cichocki N."/>
            <person name="Veneault-Fourrey C."/>
            <person name="LaButti K."/>
            <person name="Lindquist E.A."/>
            <person name="Lipzen A."/>
            <person name="Lundell T."/>
            <person name="Morin E."/>
            <person name="Murat C."/>
            <person name="Sun H."/>
            <person name="Tunlid A."/>
            <person name="Henrissat B."/>
            <person name="Grigoriev I.V."/>
            <person name="Hibbett D.S."/>
            <person name="Martin F."/>
            <person name="Nordberg H.P."/>
            <person name="Cantor M.N."/>
            <person name="Hua S.X."/>
        </authorList>
    </citation>
    <scope>NUCLEOTIDE SEQUENCE [LARGE SCALE GENOMIC DNA]</scope>
    <source>
        <strain evidence="8 9">Foug A</strain>
    </source>
</reference>
<keyword evidence="5" id="KW-0227">DNA damage</keyword>
<protein>
    <recommendedName>
        <fullName evidence="5">MMS19 nucleotide excision repair protein</fullName>
    </recommendedName>
</protein>
<comment type="function">
    <text evidence="5">Key component of the cytosolic iron-sulfur protein assembly (CIA) complex, a multiprotein complex that mediates the incorporation of iron-sulfur cluster into apoproteins specifically involved in DNA metabolism and genomic integrity. In the CIA complex, MMS19 acts as an adapter between early-acting CIA components and a subset of cellular target iron-sulfur proteins.</text>
</comment>
<evidence type="ECO:0000259" key="6">
    <source>
        <dbReference type="Pfam" id="PF12460"/>
    </source>
</evidence>
<feature type="domain" description="MMS19 N-terminal" evidence="7">
    <location>
        <begin position="38"/>
        <end position="298"/>
    </location>
</feature>
<dbReference type="InterPro" id="IPR011989">
    <property type="entry name" value="ARM-like"/>
</dbReference>
<evidence type="ECO:0000313" key="8">
    <source>
        <dbReference type="EMBL" id="KIM56003.1"/>
    </source>
</evidence>
<organism evidence="8 9">
    <name type="scientific">Scleroderma citrinum Foug A</name>
    <dbReference type="NCBI Taxonomy" id="1036808"/>
    <lineage>
        <taxon>Eukaryota</taxon>
        <taxon>Fungi</taxon>
        <taxon>Dikarya</taxon>
        <taxon>Basidiomycota</taxon>
        <taxon>Agaricomycotina</taxon>
        <taxon>Agaricomycetes</taxon>
        <taxon>Agaricomycetidae</taxon>
        <taxon>Boletales</taxon>
        <taxon>Sclerodermatineae</taxon>
        <taxon>Sclerodermataceae</taxon>
        <taxon>Scleroderma</taxon>
    </lineage>
</organism>